<keyword evidence="2" id="KW-1185">Reference proteome</keyword>
<comment type="caution">
    <text evidence="1">The sequence shown here is derived from an EMBL/GenBank/DDBJ whole genome shotgun (WGS) entry which is preliminary data.</text>
</comment>
<protein>
    <submittedName>
        <fullName evidence="1">Uncharacterized protein</fullName>
    </submittedName>
</protein>
<accession>A0A9Q0Y9C5</accession>
<gene>
    <name evidence="1" type="ORF">HOLleu_43742</name>
</gene>
<evidence type="ECO:0000313" key="1">
    <source>
        <dbReference type="EMBL" id="KAJ8018328.1"/>
    </source>
</evidence>
<dbReference type="Proteomes" id="UP001152320">
    <property type="component" value="Unassembled WGS sequence"/>
</dbReference>
<evidence type="ECO:0000313" key="2">
    <source>
        <dbReference type="Proteomes" id="UP001152320"/>
    </source>
</evidence>
<reference evidence="1" key="1">
    <citation type="submission" date="2021-10" db="EMBL/GenBank/DDBJ databases">
        <title>Tropical sea cucumber genome reveals ecological adaptation and Cuvierian tubules defense mechanism.</title>
        <authorList>
            <person name="Chen T."/>
        </authorList>
    </citation>
    <scope>NUCLEOTIDE SEQUENCE</scope>
    <source>
        <strain evidence="1">Nanhai2018</strain>
        <tissue evidence="1">Muscle</tissue>
    </source>
</reference>
<name>A0A9Q0Y9C5_HOLLE</name>
<dbReference type="AlphaFoldDB" id="A0A9Q0Y9C5"/>
<sequence length="143" mass="15669">MLEHQACSLGCDTTSRLYRLGKGLSLKHIRTDVCFRAQAKVFLDGRSTMEDTAKAGESALVSLYKGSAGDTLDKLRLVRFQQKVATSASCVRPENLPPTLSAAKFHSLRVYHQVQVWKGVTTLDPQIFGWQAVGGELVLCNAT</sequence>
<proteinExistence type="predicted"/>
<dbReference type="OrthoDB" id="8195485at2759"/>
<dbReference type="EMBL" id="JAIZAY010000437">
    <property type="protein sequence ID" value="KAJ8018328.1"/>
    <property type="molecule type" value="Genomic_DNA"/>
</dbReference>
<organism evidence="1 2">
    <name type="scientific">Holothuria leucospilota</name>
    <name type="common">Black long sea cucumber</name>
    <name type="synonym">Mertensiothuria leucospilota</name>
    <dbReference type="NCBI Taxonomy" id="206669"/>
    <lineage>
        <taxon>Eukaryota</taxon>
        <taxon>Metazoa</taxon>
        <taxon>Echinodermata</taxon>
        <taxon>Eleutherozoa</taxon>
        <taxon>Echinozoa</taxon>
        <taxon>Holothuroidea</taxon>
        <taxon>Aspidochirotacea</taxon>
        <taxon>Aspidochirotida</taxon>
        <taxon>Holothuriidae</taxon>
        <taxon>Holothuria</taxon>
    </lineage>
</organism>